<dbReference type="AlphaFoldDB" id="A0A1G7ANC7"/>
<gene>
    <name evidence="1" type="ORF">SAMN05421544_10432</name>
</gene>
<keyword evidence="2" id="KW-1185">Reference proteome</keyword>
<proteinExistence type="predicted"/>
<protein>
    <recommendedName>
        <fullName evidence="3">ASCH domain-containing protein</fullName>
    </recommendedName>
</protein>
<dbReference type="OrthoDB" id="2053364at2"/>
<reference evidence="1 2" key="1">
    <citation type="submission" date="2016-10" db="EMBL/GenBank/DDBJ databases">
        <authorList>
            <person name="de Groot N.N."/>
        </authorList>
    </citation>
    <scope>NUCLEOTIDE SEQUENCE [LARGE SCALE GENOMIC DNA]</scope>
    <source>
        <strain evidence="1 2">DSM 24015</strain>
    </source>
</reference>
<organism evidence="1 2">
    <name type="scientific">Riemerella columbipharyngis</name>
    <dbReference type="NCBI Taxonomy" id="1071918"/>
    <lineage>
        <taxon>Bacteria</taxon>
        <taxon>Pseudomonadati</taxon>
        <taxon>Bacteroidota</taxon>
        <taxon>Flavobacteriia</taxon>
        <taxon>Flavobacteriales</taxon>
        <taxon>Weeksellaceae</taxon>
        <taxon>Riemerella</taxon>
    </lineage>
</organism>
<dbReference type="STRING" id="1071918.SAMN05421544_10432"/>
<evidence type="ECO:0000313" key="2">
    <source>
        <dbReference type="Proteomes" id="UP000198517"/>
    </source>
</evidence>
<sequence>MKVLTLQIKRHFLEQILSGEKTDEFRDILPKNEKKYCKIVLHEDDNTYEVTEVVKYDAIRFFNGYKTDRPEVLIEIKNAFVDFEVDEEGVIEWEMEDGTIYPICCMVYQLGKVLERKNI</sequence>
<dbReference type="EMBL" id="FNAS01000004">
    <property type="protein sequence ID" value="SDE15967.1"/>
    <property type="molecule type" value="Genomic_DNA"/>
</dbReference>
<evidence type="ECO:0008006" key="3">
    <source>
        <dbReference type="Google" id="ProtNLM"/>
    </source>
</evidence>
<evidence type="ECO:0000313" key="1">
    <source>
        <dbReference type="EMBL" id="SDE15967.1"/>
    </source>
</evidence>
<dbReference type="RefSeq" id="WP_092736084.1">
    <property type="nucleotide sequence ID" value="NZ_FNAS01000004.1"/>
</dbReference>
<dbReference type="Proteomes" id="UP000198517">
    <property type="component" value="Unassembled WGS sequence"/>
</dbReference>
<name>A0A1G7ANC7_9FLAO</name>
<accession>A0A1G7ANC7</accession>